<dbReference type="GeneTree" id="ENSGT00940000181008"/>
<sequence length="170" mass="19002">MSGSNTRTTVFNRLVCDGELSKVMTFNLVEGLAVVHADHGSNHLRQDDHVSQVSLDHLWFLHRRRLLLGLAEALEERLLLPPEAAVQPPPLSGAVELHQLLVGHVQQLVQIHTSVGEFPEGALLLLVYVRLRETQQRLTGLNLHHSVLINTQTRGNTRNTFLLNLALNID</sequence>
<name>A0A9J8DJQ6_CYPCA</name>
<protein>
    <submittedName>
        <fullName evidence="1">Uncharacterized protein</fullName>
    </submittedName>
</protein>
<keyword evidence="2" id="KW-1185">Reference proteome</keyword>
<evidence type="ECO:0000313" key="1">
    <source>
        <dbReference type="Ensembl" id="ENSCCRP00000178060.1"/>
    </source>
</evidence>
<dbReference type="Ensembl" id="ENSCCRT00000184434.1">
    <property type="protein sequence ID" value="ENSCCRP00000178060.1"/>
    <property type="gene ID" value="ENSCCRG00000064223.1"/>
</dbReference>
<dbReference type="Proteomes" id="UP001108240">
    <property type="component" value="Unplaced"/>
</dbReference>
<evidence type="ECO:0000313" key="2">
    <source>
        <dbReference type="Proteomes" id="UP001108240"/>
    </source>
</evidence>
<reference evidence="1" key="2">
    <citation type="submission" date="2025-09" db="UniProtKB">
        <authorList>
            <consortium name="Ensembl"/>
        </authorList>
    </citation>
    <scope>IDENTIFICATION</scope>
</reference>
<dbReference type="AlphaFoldDB" id="A0A9J8DJQ6"/>
<reference evidence="1" key="1">
    <citation type="submission" date="2025-08" db="UniProtKB">
        <authorList>
            <consortium name="Ensembl"/>
        </authorList>
    </citation>
    <scope>IDENTIFICATION</scope>
</reference>
<proteinExistence type="predicted"/>
<accession>A0A9J8DJQ6</accession>
<organism evidence="1 2">
    <name type="scientific">Cyprinus carpio carpio</name>
    <dbReference type="NCBI Taxonomy" id="630221"/>
    <lineage>
        <taxon>Eukaryota</taxon>
        <taxon>Metazoa</taxon>
        <taxon>Chordata</taxon>
        <taxon>Craniata</taxon>
        <taxon>Vertebrata</taxon>
        <taxon>Euteleostomi</taxon>
        <taxon>Actinopterygii</taxon>
        <taxon>Neopterygii</taxon>
        <taxon>Teleostei</taxon>
        <taxon>Ostariophysi</taxon>
        <taxon>Cypriniformes</taxon>
        <taxon>Cyprinidae</taxon>
        <taxon>Cyprininae</taxon>
        <taxon>Cyprinus</taxon>
    </lineage>
</organism>